<name>A0A1E7FEJ8_9STRA</name>
<protein>
    <submittedName>
        <fullName evidence="1">Uncharacterized protein</fullName>
    </submittedName>
</protein>
<gene>
    <name evidence="1" type="ORF">FRACYDRAFT_269053</name>
</gene>
<sequence length="135" mass="15224">MMNRCCIKIARQTTKTAIVDTVKLLPIAGTLSQTSYFQNSYSGRHRLYGCTSSSALPMKAGTELKTLGIFKGQDTPITLERSEYPNWINTLSQPLASLATLRKIPNEEAELDQIKRYLKLTRRQAVRQRNEESAS</sequence>
<dbReference type="InterPro" id="IPR013870">
    <property type="entry name" value="Ribosomal_mL54"/>
</dbReference>
<dbReference type="Pfam" id="PF08561">
    <property type="entry name" value="Ribosomal_L37"/>
    <property type="match status" value="1"/>
</dbReference>
<organism evidence="1 2">
    <name type="scientific">Fragilariopsis cylindrus CCMP1102</name>
    <dbReference type="NCBI Taxonomy" id="635003"/>
    <lineage>
        <taxon>Eukaryota</taxon>
        <taxon>Sar</taxon>
        <taxon>Stramenopiles</taxon>
        <taxon>Ochrophyta</taxon>
        <taxon>Bacillariophyta</taxon>
        <taxon>Bacillariophyceae</taxon>
        <taxon>Bacillariophycidae</taxon>
        <taxon>Bacillariales</taxon>
        <taxon>Bacillariaceae</taxon>
        <taxon>Fragilariopsis</taxon>
    </lineage>
</organism>
<dbReference type="OrthoDB" id="10252718at2759"/>
<dbReference type="EMBL" id="KV784358">
    <property type="protein sequence ID" value="OEU16598.1"/>
    <property type="molecule type" value="Genomic_DNA"/>
</dbReference>
<reference evidence="1 2" key="1">
    <citation type="submission" date="2016-09" db="EMBL/GenBank/DDBJ databases">
        <title>Extensive genetic diversity and differential bi-allelic expression allows diatom success in the polar Southern Ocean.</title>
        <authorList>
            <consortium name="DOE Joint Genome Institute"/>
            <person name="Mock T."/>
            <person name="Otillar R.P."/>
            <person name="Strauss J."/>
            <person name="Dupont C."/>
            <person name="Frickenhaus S."/>
            <person name="Maumus F."/>
            <person name="Mcmullan M."/>
            <person name="Sanges R."/>
            <person name="Schmutz J."/>
            <person name="Toseland A."/>
            <person name="Valas R."/>
            <person name="Veluchamy A."/>
            <person name="Ward B.J."/>
            <person name="Allen A."/>
            <person name="Barry K."/>
            <person name="Falciatore A."/>
            <person name="Ferrante M."/>
            <person name="Fortunato A.E."/>
            <person name="Gloeckner G."/>
            <person name="Gruber A."/>
            <person name="Hipkin R."/>
            <person name="Janech M."/>
            <person name="Kroth P."/>
            <person name="Leese F."/>
            <person name="Lindquist E."/>
            <person name="Lyon B.R."/>
            <person name="Martin J."/>
            <person name="Mayer C."/>
            <person name="Parker M."/>
            <person name="Quesneville H."/>
            <person name="Raymond J."/>
            <person name="Uhlig C."/>
            <person name="Valentin K.U."/>
            <person name="Worden A.Z."/>
            <person name="Armbrust E.V."/>
            <person name="Bowler C."/>
            <person name="Green B."/>
            <person name="Moulton V."/>
            <person name="Van Oosterhout C."/>
            <person name="Grigoriev I."/>
        </authorList>
    </citation>
    <scope>NUCLEOTIDE SEQUENCE [LARGE SCALE GENOMIC DNA]</scope>
    <source>
        <strain evidence="1 2">CCMP1102</strain>
    </source>
</reference>
<proteinExistence type="predicted"/>
<dbReference type="AlphaFoldDB" id="A0A1E7FEJ8"/>
<keyword evidence="2" id="KW-1185">Reference proteome</keyword>
<dbReference type="InParanoid" id="A0A1E7FEJ8"/>
<dbReference type="KEGG" id="fcy:FRACYDRAFT_269053"/>
<evidence type="ECO:0000313" key="1">
    <source>
        <dbReference type="EMBL" id="OEU16598.1"/>
    </source>
</evidence>
<evidence type="ECO:0000313" key="2">
    <source>
        <dbReference type="Proteomes" id="UP000095751"/>
    </source>
</evidence>
<dbReference type="Proteomes" id="UP000095751">
    <property type="component" value="Unassembled WGS sequence"/>
</dbReference>
<accession>A0A1E7FEJ8</accession>